<dbReference type="AlphaFoldDB" id="A0AAD8NCW6"/>
<dbReference type="Pfam" id="PF14291">
    <property type="entry name" value="DUF4371"/>
    <property type="match status" value="1"/>
</dbReference>
<proteinExistence type="predicted"/>
<sequence length="263" mass="30105">MYNALTGGEAPTANFRYKMERFFKRKLLTTSDDPDSGGESTKQRKEIVEYHPNQRDEIRRAYLARGPCHPKGWKTKGDAFVTKGFSSWNKIKRFGDHLGKVGSSHSRALKKCYDLMTQAQSIGVDFHKQNDVMKNEYRIRLNASIDVCRSILKEIGDDVFGLLVDESSDVSKKEQMVVVLRYVDDRSGMVKERCNTEPETIINALFLCPKVCNLWSNIKGSSLMPATDIGRFAELYVSWNNKGSKLRLKGAFMAWRIWNDRNS</sequence>
<protein>
    <recommendedName>
        <fullName evidence="1">DUF4371 domain-containing protein</fullName>
    </recommendedName>
</protein>
<dbReference type="EMBL" id="JAUIZM010000001">
    <property type="protein sequence ID" value="KAK1403158.1"/>
    <property type="molecule type" value="Genomic_DNA"/>
</dbReference>
<organism evidence="2 3">
    <name type="scientific">Heracleum sosnowskyi</name>
    <dbReference type="NCBI Taxonomy" id="360622"/>
    <lineage>
        <taxon>Eukaryota</taxon>
        <taxon>Viridiplantae</taxon>
        <taxon>Streptophyta</taxon>
        <taxon>Embryophyta</taxon>
        <taxon>Tracheophyta</taxon>
        <taxon>Spermatophyta</taxon>
        <taxon>Magnoliopsida</taxon>
        <taxon>eudicotyledons</taxon>
        <taxon>Gunneridae</taxon>
        <taxon>Pentapetalae</taxon>
        <taxon>asterids</taxon>
        <taxon>campanulids</taxon>
        <taxon>Apiales</taxon>
        <taxon>Apiaceae</taxon>
        <taxon>Apioideae</taxon>
        <taxon>apioid superclade</taxon>
        <taxon>Tordylieae</taxon>
        <taxon>Tordyliinae</taxon>
        <taxon>Heracleum</taxon>
    </lineage>
</organism>
<dbReference type="InterPro" id="IPR025398">
    <property type="entry name" value="DUF4371"/>
</dbReference>
<keyword evidence="3" id="KW-1185">Reference proteome</keyword>
<gene>
    <name evidence="2" type="ORF">POM88_002763</name>
</gene>
<evidence type="ECO:0000313" key="2">
    <source>
        <dbReference type="EMBL" id="KAK1403158.1"/>
    </source>
</evidence>
<comment type="caution">
    <text evidence="2">The sequence shown here is derived from an EMBL/GenBank/DDBJ whole genome shotgun (WGS) entry which is preliminary data.</text>
</comment>
<name>A0AAD8NCW6_9APIA</name>
<reference evidence="2" key="1">
    <citation type="submission" date="2023-02" db="EMBL/GenBank/DDBJ databases">
        <title>Genome of toxic invasive species Heracleum sosnowskyi carries increased number of genes despite the absence of recent whole-genome duplications.</title>
        <authorList>
            <person name="Schelkunov M."/>
            <person name="Shtratnikova V."/>
            <person name="Makarenko M."/>
            <person name="Klepikova A."/>
            <person name="Omelchenko D."/>
            <person name="Novikova G."/>
            <person name="Obukhova E."/>
            <person name="Bogdanov V."/>
            <person name="Penin A."/>
            <person name="Logacheva M."/>
        </authorList>
    </citation>
    <scope>NUCLEOTIDE SEQUENCE</scope>
    <source>
        <strain evidence="2">Hsosn_3</strain>
        <tissue evidence="2">Leaf</tissue>
    </source>
</reference>
<feature type="domain" description="DUF4371" evidence="1">
    <location>
        <begin position="78"/>
        <end position="152"/>
    </location>
</feature>
<evidence type="ECO:0000313" key="3">
    <source>
        <dbReference type="Proteomes" id="UP001237642"/>
    </source>
</evidence>
<reference evidence="2" key="2">
    <citation type="submission" date="2023-05" db="EMBL/GenBank/DDBJ databases">
        <authorList>
            <person name="Schelkunov M.I."/>
        </authorList>
    </citation>
    <scope>NUCLEOTIDE SEQUENCE</scope>
    <source>
        <strain evidence="2">Hsosn_3</strain>
        <tissue evidence="2">Leaf</tissue>
    </source>
</reference>
<accession>A0AAD8NCW6</accession>
<evidence type="ECO:0000259" key="1">
    <source>
        <dbReference type="Pfam" id="PF14291"/>
    </source>
</evidence>
<dbReference type="Proteomes" id="UP001237642">
    <property type="component" value="Unassembled WGS sequence"/>
</dbReference>
<dbReference type="PANTHER" id="PTHR45749:SF34">
    <property type="entry name" value="ZINC FINGER MYM-TYPE PROTEIN 1-LIKE"/>
    <property type="match status" value="1"/>
</dbReference>
<dbReference type="PANTHER" id="PTHR45749">
    <property type="match status" value="1"/>
</dbReference>